<keyword evidence="1 2" id="KW-0175">Coiled coil</keyword>
<feature type="compositionally biased region" description="Basic and acidic residues" evidence="3">
    <location>
        <begin position="520"/>
        <end position="542"/>
    </location>
</feature>
<feature type="coiled-coil region" evidence="2">
    <location>
        <begin position="461"/>
        <end position="514"/>
    </location>
</feature>
<feature type="region of interest" description="Disordered" evidence="3">
    <location>
        <begin position="520"/>
        <end position="548"/>
    </location>
</feature>
<name>A2GC89_TRIV3</name>
<evidence type="ECO:0000256" key="2">
    <source>
        <dbReference type="SAM" id="Coils"/>
    </source>
</evidence>
<organism evidence="4 5">
    <name type="scientific">Trichomonas vaginalis (strain ATCC PRA-98 / G3)</name>
    <dbReference type="NCBI Taxonomy" id="412133"/>
    <lineage>
        <taxon>Eukaryota</taxon>
        <taxon>Metamonada</taxon>
        <taxon>Parabasalia</taxon>
        <taxon>Trichomonadida</taxon>
        <taxon>Trichomonadidae</taxon>
        <taxon>Trichomonas</taxon>
    </lineage>
</organism>
<dbReference type="InParanoid" id="A2GC89"/>
<proteinExistence type="predicted"/>
<dbReference type="VEuPathDB" id="TrichDB:TVAGG3_0973640"/>
<dbReference type="Proteomes" id="UP000001542">
    <property type="component" value="Unassembled WGS sequence"/>
</dbReference>
<sequence length="964" mass="112200">MITDRNEAFKHNSCKKVAQLSKVIVSMRNISMDHAAMLLSVANRYENTITQIFIDHRQQLEDINTRLFNFRKATIDNECRKFAQKYKAAKTEYNELVTSRVETVNNISKEAKDLTEIIAQLRKQNFQSADPVINSADKFKAEFMSTKKKQKPKSKAEVNSAVNPLKEKMKQLQAEHDEKMTKMANEHKSLVKSLMREKNVQLFNEIIKRRPVLVSLLTKIKRAKDANNQLFSDLSNYRNTESQLIRQYRQNFSDFLQQYTSSIAKNNAQIQAIRGKAAALVNTFQEELVNEGKVRAQKQAHMKNEIASLISQINQIKYNNEHLVETKMGDISNQQMQIAASQAEYKQVLEKERQYFESLIQESHSNIDSLGTSIQVVKDNFSESLKSMFASIYQSKTYLQNQIGSELQNFEKRLKELTVKFDKYETDQFSNITGVINTSNEIGKNKTRSIQTEIEKSQGDIRRLNQANQTEINQIEQKNKTKISDYEKANNCRLDGQKSEIKQAETRKETENKKKAEQVLSGFRKDLQDKKTKSKETFDKQSSDNLANLAKSTEKSGALIEHEKEVEELQRKLQVAEELINKANIESQNKSSALNAMISNTEKLIRQHQRSIKSETEEIGKEYDIKIQFEQVELQNKIEQLSKLFDAEENKRAFMVIDQIRKIRNVQNRTQDMINQRKRSLEQMKNQNEQKVKKMQQQLESAKNGDKLTKLQEDFKQKQTEMEKKIADANKQLEDDKTKISNNLTKTKKEFEDEKVKIEKKYQDDEASFKREIEVNKKNNDDLQADIQKKKQEIIQKIEQQKQNLLEEHKKSLSAIQRRIESVKSSLTELQNLCNDEYDKKKNVLDDNISKRLVKDDQYIQQMLNTSNERSQQLDNDIKRLWEYRGSLVAQFQDPEMANDEKQRIAAKKKECEAALQKVNEAQSQFIDVITGLEMHSQSLNSMLISPRTSMRSRGKARIMSPHI</sequence>
<evidence type="ECO:0000256" key="1">
    <source>
        <dbReference type="ARBA" id="ARBA00023054"/>
    </source>
</evidence>
<dbReference type="PANTHER" id="PTHR18870:SF9">
    <property type="entry name" value="PROTEIN TAG-278-RELATED"/>
    <property type="match status" value="1"/>
</dbReference>
<dbReference type="EMBL" id="DS115021">
    <property type="protein sequence ID" value="EAX85228.1"/>
    <property type="molecule type" value="Genomic_DNA"/>
</dbReference>
<dbReference type="FunCoup" id="A2GC89">
    <property type="interactions" value="304"/>
</dbReference>
<dbReference type="SMR" id="A2GC89"/>
<keyword evidence="5" id="KW-1185">Reference proteome</keyword>
<dbReference type="PANTHER" id="PTHR18870">
    <property type="entry name" value="PROTEIN TAG-278-RELATED"/>
    <property type="match status" value="1"/>
</dbReference>
<reference evidence="4" key="1">
    <citation type="submission" date="2006-10" db="EMBL/GenBank/DDBJ databases">
        <authorList>
            <person name="Amadeo P."/>
            <person name="Zhao Q."/>
            <person name="Wortman J."/>
            <person name="Fraser-Liggett C."/>
            <person name="Carlton J."/>
        </authorList>
    </citation>
    <scope>NUCLEOTIDE SEQUENCE</scope>
    <source>
        <strain evidence="4">G3</strain>
    </source>
</reference>
<accession>A2GC89</accession>
<feature type="coiled-coil region" evidence="2">
    <location>
        <begin position="400"/>
        <end position="427"/>
    </location>
</feature>
<evidence type="ECO:0000313" key="4">
    <source>
        <dbReference type="EMBL" id="EAX85228.1"/>
    </source>
</evidence>
<dbReference type="VEuPathDB" id="TrichDB:TVAG_513720"/>
<gene>
    <name evidence="4" type="ORF">TVAG_513720</name>
</gene>
<evidence type="ECO:0000313" key="5">
    <source>
        <dbReference type="Proteomes" id="UP000001542"/>
    </source>
</evidence>
<feature type="coiled-coil region" evidence="2">
    <location>
        <begin position="898"/>
        <end position="925"/>
    </location>
</feature>
<reference evidence="4" key="2">
    <citation type="journal article" date="2007" name="Science">
        <title>Draft genome sequence of the sexually transmitted pathogen Trichomonas vaginalis.</title>
        <authorList>
            <person name="Carlton J.M."/>
            <person name="Hirt R.P."/>
            <person name="Silva J.C."/>
            <person name="Delcher A.L."/>
            <person name="Schatz M."/>
            <person name="Zhao Q."/>
            <person name="Wortman J.R."/>
            <person name="Bidwell S.L."/>
            <person name="Alsmark U.C.M."/>
            <person name="Besteiro S."/>
            <person name="Sicheritz-Ponten T."/>
            <person name="Noel C.J."/>
            <person name="Dacks J.B."/>
            <person name="Foster P.G."/>
            <person name="Simillion C."/>
            <person name="Van de Peer Y."/>
            <person name="Miranda-Saavedra D."/>
            <person name="Barton G.J."/>
            <person name="Westrop G.D."/>
            <person name="Mueller S."/>
            <person name="Dessi D."/>
            <person name="Fiori P.L."/>
            <person name="Ren Q."/>
            <person name="Paulsen I."/>
            <person name="Zhang H."/>
            <person name="Bastida-Corcuera F.D."/>
            <person name="Simoes-Barbosa A."/>
            <person name="Brown M.T."/>
            <person name="Hayes R.D."/>
            <person name="Mukherjee M."/>
            <person name="Okumura C.Y."/>
            <person name="Schneider R."/>
            <person name="Smith A.J."/>
            <person name="Vanacova S."/>
            <person name="Villalvazo M."/>
            <person name="Haas B.J."/>
            <person name="Pertea M."/>
            <person name="Feldblyum T.V."/>
            <person name="Utterback T.R."/>
            <person name="Shu C.L."/>
            <person name="Osoegawa K."/>
            <person name="de Jong P.J."/>
            <person name="Hrdy I."/>
            <person name="Horvathova L."/>
            <person name="Zubacova Z."/>
            <person name="Dolezal P."/>
            <person name="Malik S.B."/>
            <person name="Logsdon J.M. Jr."/>
            <person name="Henze K."/>
            <person name="Gupta A."/>
            <person name="Wang C.C."/>
            <person name="Dunne R.L."/>
            <person name="Upcroft J.A."/>
            <person name="Upcroft P."/>
            <person name="White O."/>
            <person name="Salzberg S.L."/>
            <person name="Tang P."/>
            <person name="Chiu C.-H."/>
            <person name="Lee Y.-S."/>
            <person name="Embley T.M."/>
            <person name="Coombs G.H."/>
            <person name="Mottram J.C."/>
            <person name="Tachezy J."/>
            <person name="Fraser-Liggett C.M."/>
            <person name="Johnson P.J."/>
        </authorList>
    </citation>
    <scope>NUCLEOTIDE SEQUENCE [LARGE SCALE GENOMIC DNA]</scope>
    <source>
        <strain evidence="4">G3</strain>
    </source>
</reference>
<feature type="coiled-coil region" evidence="2">
    <location>
        <begin position="552"/>
        <end position="833"/>
    </location>
</feature>
<dbReference type="OrthoDB" id="10670644at2759"/>
<dbReference type="STRING" id="5722.A2GC89"/>
<protein>
    <submittedName>
        <fullName evidence="4">Uncharacterized protein</fullName>
    </submittedName>
</protein>
<evidence type="ECO:0000256" key="3">
    <source>
        <dbReference type="SAM" id="MobiDB-lite"/>
    </source>
</evidence>
<dbReference type="AlphaFoldDB" id="A2GC89"/>